<comment type="caution">
    <text evidence="1">The sequence shown here is derived from an EMBL/GenBank/DDBJ whole genome shotgun (WGS) entry which is preliminary data.</text>
</comment>
<organism evidence="1 2">
    <name type="scientific">candidate division WWE3 bacterium CG_4_10_14_0_2_um_filter_42_8</name>
    <dbReference type="NCBI Taxonomy" id="1975074"/>
    <lineage>
        <taxon>Bacteria</taxon>
        <taxon>Katanobacteria</taxon>
    </lineage>
</organism>
<dbReference type="InterPro" id="IPR036116">
    <property type="entry name" value="FN3_sf"/>
</dbReference>
<evidence type="ECO:0000313" key="1">
    <source>
        <dbReference type="EMBL" id="PIZ42082.1"/>
    </source>
</evidence>
<reference evidence="2" key="1">
    <citation type="submission" date="2017-09" db="EMBL/GenBank/DDBJ databases">
        <title>Depth-based differentiation of microbial function through sediment-hosted aquifers and enrichment of novel symbionts in the deep terrestrial subsurface.</title>
        <authorList>
            <person name="Probst A.J."/>
            <person name="Ladd B."/>
            <person name="Jarett J.K."/>
            <person name="Geller-Mcgrath D.E."/>
            <person name="Sieber C.M.K."/>
            <person name="Emerson J.B."/>
            <person name="Anantharaman K."/>
            <person name="Thomas B.C."/>
            <person name="Malmstrom R."/>
            <person name="Stieglmeier M."/>
            <person name="Klingl A."/>
            <person name="Woyke T."/>
            <person name="Ryan C.M."/>
            <person name="Banfield J.F."/>
        </authorList>
    </citation>
    <scope>NUCLEOTIDE SEQUENCE [LARGE SCALE GENOMIC DNA]</scope>
</reference>
<proteinExistence type="predicted"/>
<dbReference type="Proteomes" id="UP000230970">
    <property type="component" value="Unassembled WGS sequence"/>
</dbReference>
<gene>
    <name evidence="1" type="ORF">COY34_03530</name>
</gene>
<dbReference type="EMBL" id="PFNJ01000085">
    <property type="protein sequence ID" value="PIZ42082.1"/>
    <property type="molecule type" value="Genomic_DNA"/>
</dbReference>
<name>A0A2M7TAS9_UNCKA</name>
<dbReference type="AlphaFoldDB" id="A0A2M7TAS9"/>
<accession>A0A2M7TAS9</accession>
<sequence>MKKKFFPKYGQNLRLLRALTVLTIFFSLVLPPSIQAEMESPNYRIEGEEVAPAGQAEASSNYSVWETIGHWVSDTLQGINYMVKGGPVEQIQANVPGQPAFTNEAQWYNKLKFIINNGENPTDATLAIAITDDDWVTIRYIQADDTIGDSMVWQTYTNWGGASGEIVTGLAPGTAYKIKVKAERGDFTESAFGPEAQAQTVEAQITFDLDTGPTHGDSDAPYNIDLGELNFSSITTAGDRIYLDLETNAEEGAVIQIKDANNGLKSAASDPDYTIQSASEELQVSQNTNDGYGLQNGSWSASSGSWTESGTFNLSGNNVGEVSTAWNELANTTSDPIFGGSGEIYILAVAAKATPAEDDYSDTVTFRATATF</sequence>
<protein>
    <recommendedName>
        <fullName evidence="3">Fibronectin type-III domain-containing protein</fullName>
    </recommendedName>
</protein>
<dbReference type="SUPFAM" id="SSF49265">
    <property type="entry name" value="Fibronectin type III"/>
    <property type="match status" value="1"/>
</dbReference>
<evidence type="ECO:0000313" key="2">
    <source>
        <dbReference type="Proteomes" id="UP000230970"/>
    </source>
</evidence>
<evidence type="ECO:0008006" key="3">
    <source>
        <dbReference type="Google" id="ProtNLM"/>
    </source>
</evidence>